<dbReference type="Gene3D" id="1.10.10.10">
    <property type="entry name" value="Winged helix-like DNA-binding domain superfamily/Winged helix DNA-binding domain"/>
    <property type="match status" value="1"/>
</dbReference>
<evidence type="ECO:0000256" key="1">
    <source>
        <dbReference type="ARBA" id="ARBA00023015"/>
    </source>
</evidence>
<reference evidence="5" key="1">
    <citation type="journal article" date="2018" name="Sci. Rep.">
        <title>Lignite coal burning seam in the remote Altai Mountains harbors a hydrogen-driven thermophilic microbial community.</title>
        <authorList>
            <person name="Kadnikov V.V."/>
            <person name="Mardanov A.V."/>
            <person name="Ivasenko D.A."/>
            <person name="Antsiferov D.V."/>
            <person name="Beletsky A.V."/>
            <person name="Karnachuk O.V."/>
            <person name="Ravin N.V."/>
        </authorList>
    </citation>
    <scope>NUCLEOTIDE SEQUENCE [LARGE SCALE GENOMIC DNA]</scope>
</reference>
<keyword evidence="2" id="KW-0804">Transcription</keyword>
<dbReference type="AlphaFoldDB" id="A0A2R6XXY2"/>
<keyword evidence="1" id="KW-0805">Transcription regulation</keyword>
<gene>
    <name evidence="4" type="ORF">BSOLF_2589</name>
</gene>
<evidence type="ECO:0000256" key="2">
    <source>
        <dbReference type="ARBA" id="ARBA00023163"/>
    </source>
</evidence>
<dbReference type="SMART" id="SM00421">
    <property type="entry name" value="HTH_LUXR"/>
    <property type="match status" value="1"/>
</dbReference>
<sequence length="75" mass="8819">MWKGQALFIDQLTETEQKVYQLMLEYKSNAEIAEMLGYTVPTVRQIVHSIYQKMGINHRANYARLIFLRKVKGVD</sequence>
<proteinExistence type="predicted"/>
<dbReference type="InterPro" id="IPR016032">
    <property type="entry name" value="Sig_transdc_resp-reg_C-effctor"/>
</dbReference>
<dbReference type="InterPro" id="IPR036388">
    <property type="entry name" value="WH-like_DNA-bd_sf"/>
</dbReference>
<dbReference type="Proteomes" id="UP000244338">
    <property type="component" value="Unassembled WGS sequence"/>
</dbReference>
<dbReference type="SUPFAM" id="SSF46894">
    <property type="entry name" value="C-terminal effector domain of the bipartite response regulators"/>
    <property type="match status" value="1"/>
</dbReference>
<dbReference type="GO" id="GO:0003677">
    <property type="term" value="F:DNA binding"/>
    <property type="evidence" value="ECO:0007669"/>
    <property type="project" value="InterPro"/>
</dbReference>
<name>A0A2R6XXY2_9BACL</name>
<dbReference type="Pfam" id="PF00196">
    <property type="entry name" value="GerE"/>
    <property type="match status" value="1"/>
</dbReference>
<evidence type="ECO:0000313" key="4">
    <source>
        <dbReference type="EMBL" id="PTQ55284.1"/>
    </source>
</evidence>
<evidence type="ECO:0000313" key="5">
    <source>
        <dbReference type="Proteomes" id="UP000244338"/>
    </source>
</evidence>
<protein>
    <recommendedName>
        <fullName evidence="3">HTH luxR-type domain-containing protein</fullName>
    </recommendedName>
</protein>
<dbReference type="InterPro" id="IPR000792">
    <property type="entry name" value="Tscrpt_reg_LuxR_C"/>
</dbReference>
<dbReference type="EMBL" id="PEBX01000148">
    <property type="protein sequence ID" value="PTQ55284.1"/>
    <property type="molecule type" value="Genomic_DNA"/>
</dbReference>
<comment type="caution">
    <text evidence="4">The sequence shown here is derived from an EMBL/GenBank/DDBJ whole genome shotgun (WGS) entry which is preliminary data.</text>
</comment>
<accession>A0A2R6XXY2</accession>
<organism evidence="4 5">
    <name type="scientific">Candidatus Carbonibacillus altaicus</name>
    <dbReference type="NCBI Taxonomy" id="2163959"/>
    <lineage>
        <taxon>Bacteria</taxon>
        <taxon>Bacillati</taxon>
        <taxon>Bacillota</taxon>
        <taxon>Bacilli</taxon>
        <taxon>Bacillales</taxon>
        <taxon>Candidatus Carbonibacillus</taxon>
    </lineage>
</organism>
<dbReference type="GO" id="GO:0006355">
    <property type="term" value="P:regulation of DNA-templated transcription"/>
    <property type="evidence" value="ECO:0007669"/>
    <property type="project" value="InterPro"/>
</dbReference>
<feature type="domain" description="HTH luxR-type" evidence="3">
    <location>
        <begin position="9"/>
        <end position="66"/>
    </location>
</feature>
<evidence type="ECO:0000259" key="3">
    <source>
        <dbReference type="SMART" id="SM00421"/>
    </source>
</evidence>